<feature type="domain" description="Histidine kinase/HSP90-like ATPase" evidence="2">
    <location>
        <begin position="219"/>
        <end position="327"/>
    </location>
</feature>
<evidence type="ECO:0000256" key="1">
    <source>
        <dbReference type="ARBA" id="ARBA00022527"/>
    </source>
</evidence>
<proteinExistence type="predicted"/>
<dbReference type="RefSeq" id="WP_130511532.1">
    <property type="nucleotide sequence ID" value="NZ_SHKY01000001.1"/>
</dbReference>
<evidence type="ECO:0000313" key="5">
    <source>
        <dbReference type="Proteomes" id="UP000292564"/>
    </source>
</evidence>
<dbReference type="CDD" id="cd16936">
    <property type="entry name" value="HATPase_RsbW-like"/>
    <property type="match status" value="1"/>
</dbReference>
<dbReference type="AlphaFoldDB" id="A0A4Q7ZPI4"/>
<comment type="caution">
    <text evidence="4">The sequence shown here is derived from an EMBL/GenBank/DDBJ whole genome shotgun (WGS) entry which is preliminary data.</text>
</comment>
<dbReference type="Pfam" id="PF13581">
    <property type="entry name" value="HATPase_c_2"/>
    <property type="match status" value="1"/>
</dbReference>
<dbReference type="InterPro" id="IPR003594">
    <property type="entry name" value="HATPase_dom"/>
</dbReference>
<keyword evidence="1" id="KW-0723">Serine/threonine-protein kinase</keyword>
<dbReference type="InterPro" id="IPR050267">
    <property type="entry name" value="Anti-sigma-factor_SerPK"/>
</dbReference>
<organism evidence="4 5">
    <name type="scientific">Krasilnikovia cinnamomea</name>
    <dbReference type="NCBI Taxonomy" id="349313"/>
    <lineage>
        <taxon>Bacteria</taxon>
        <taxon>Bacillati</taxon>
        <taxon>Actinomycetota</taxon>
        <taxon>Actinomycetes</taxon>
        <taxon>Micromonosporales</taxon>
        <taxon>Micromonosporaceae</taxon>
        <taxon>Krasilnikovia</taxon>
    </lineage>
</organism>
<dbReference type="PANTHER" id="PTHR35526">
    <property type="entry name" value="ANTI-SIGMA-F FACTOR RSBW-RELATED"/>
    <property type="match status" value="1"/>
</dbReference>
<dbReference type="SUPFAM" id="SSF55874">
    <property type="entry name" value="ATPase domain of HSP90 chaperone/DNA topoisomerase II/histidine kinase"/>
    <property type="match status" value="1"/>
</dbReference>
<dbReference type="OrthoDB" id="4088450at2"/>
<feature type="domain" description="MEDS" evidence="3">
    <location>
        <begin position="22"/>
        <end position="170"/>
    </location>
</feature>
<dbReference type="GO" id="GO:0004674">
    <property type="term" value="F:protein serine/threonine kinase activity"/>
    <property type="evidence" value="ECO:0007669"/>
    <property type="project" value="UniProtKB-KW"/>
</dbReference>
<dbReference type="PANTHER" id="PTHR35526:SF3">
    <property type="entry name" value="ANTI-SIGMA-F FACTOR RSBW"/>
    <property type="match status" value="1"/>
</dbReference>
<keyword evidence="1" id="KW-0418">Kinase</keyword>
<name>A0A4Q7ZPI4_9ACTN</name>
<accession>A0A4Q7ZPI4</accession>
<reference evidence="4 5" key="1">
    <citation type="submission" date="2019-02" db="EMBL/GenBank/DDBJ databases">
        <title>Sequencing the genomes of 1000 actinobacteria strains.</title>
        <authorList>
            <person name="Klenk H.-P."/>
        </authorList>
    </citation>
    <scope>NUCLEOTIDE SEQUENCE [LARGE SCALE GENOMIC DNA]</scope>
    <source>
        <strain evidence="4 5">DSM 45162</strain>
    </source>
</reference>
<dbReference type="Pfam" id="PF14417">
    <property type="entry name" value="MEDS"/>
    <property type="match status" value="1"/>
</dbReference>
<gene>
    <name evidence="4" type="ORF">EV385_4871</name>
</gene>
<dbReference type="InterPro" id="IPR036890">
    <property type="entry name" value="HATPase_C_sf"/>
</dbReference>
<keyword evidence="5" id="KW-1185">Reference proteome</keyword>
<dbReference type="Gene3D" id="3.30.565.10">
    <property type="entry name" value="Histidine kinase-like ATPase, C-terminal domain"/>
    <property type="match status" value="1"/>
</dbReference>
<dbReference type="InterPro" id="IPR025847">
    <property type="entry name" value="MEDS_domain"/>
</dbReference>
<evidence type="ECO:0000259" key="2">
    <source>
        <dbReference type="Pfam" id="PF13581"/>
    </source>
</evidence>
<evidence type="ECO:0000313" key="4">
    <source>
        <dbReference type="EMBL" id="RZU52987.1"/>
    </source>
</evidence>
<keyword evidence="1" id="KW-0808">Transferase</keyword>
<protein>
    <submittedName>
        <fullName evidence="4">Anti-sigma regulatory factor (Ser/Thr protein kinase)</fullName>
    </submittedName>
</protein>
<sequence>MTTWPDLPDREIAEPLDNAYEHAALIIDSDDALRARLVPVLADLLARGTAVLMVVSAKVELLVRTEFGALSDQLQWSDRSSFYQRLGFAYEEFRRYTAEQYAQGRRVHIIAEPDITTEIDPSSPVDRAAEYLSYEVVYNDVIAPYDCPLTCVWDARRHSTLIIENVRLLHNHEIIDGGTLVPVQHVPALDYLAHRNEIPLSTPPAATDLDLTLSSLGEIGPVHTAVRSWAGQQAFSDTAAVDIVLAVAEVATNGIVHGDAPVRVRAWRHANTLVVQVDDAGGRPLPPIAGYLSPDGDPGAGRGMWLARQLADVVKVHTAGGVTSVRLHFPHDVTHHFPVH</sequence>
<dbReference type="EMBL" id="SHKY01000001">
    <property type="protein sequence ID" value="RZU52987.1"/>
    <property type="molecule type" value="Genomic_DNA"/>
</dbReference>
<evidence type="ECO:0000259" key="3">
    <source>
        <dbReference type="Pfam" id="PF14417"/>
    </source>
</evidence>
<dbReference type="Proteomes" id="UP000292564">
    <property type="component" value="Unassembled WGS sequence"/>
</dbReference>